<organism evidence="6 7">
    <name type="scientific">Parambassis ranga</name>
    <name type="common">Indian glassy fish</name>
    <dbReference type="NCBI Taxonomy" id="210632"/>
    <lineage>
        <taxon>Eukaryota</taxon>
        <taxon>Metazoa</taxon>
        <taxon>Chordata</taxon>
        <taxon>Craniata</taxon>
        <taxon>Vertebrata</taxon>
        <taxon>Euteleostomi</taxon>
        <taxon>Actinopterygii</taxon>
        <taxon>Neopterygii</taxon>
        <taxon>Teleostei</taxon>
        <taxon>Neoteleostei</taxon>
        <taxon>Acanthomorphata</taxon>
        <taxon>Ovalentaria</taxon>
        <taxon>Ambassidae</taxon>
        <taxon>Parambassis</taxon>
    </lineage>
</organism>
<dbReference type="PRINTS" id="PR01932">
    <property type="entry name" value="INTRLEUKIN17"/>
</dbReference>
<proteinExistence type="inferred from homology"/>
<dbReference type="OrthoDB" id="6038945at2759"/>
<comment type="subcellular location">
    <subcellularLocation>
        <location evidence="1">Secreted</location>
    </subcellularLocation>
</comment>
<dbReference type="InterPro" id="IPR029034">
    <property type="entry name" value="Cystine-knot_cytokine"/>
</dbReference>
<evidence type="ECO:0000256" key="3">
    <source>
        <dbReference type="ARBA" id="ARBA00022514"/>
    </source>
</evidence>
<dbReference type="Pfam" id="PF06083">
    <property type="entry name" value="IL17"/>
    <property type="match status" value="1"/>
</dbReference>
<gene>
    <name evidence="7" type="primary">LOC114433728</name>
</gene>
<accession>A0A6P7HR74</accession>
<evidence type="ECO:0000256" key="2">
    <source>
        <dbReference type="ARBA" id="ARBA00007236"/>
    </source>
</evidence>
<dbReference type="GeneID" id="114433728"/>
<evidence type="ECO:0000256" key="5">
    <source>
        <dbReference type="ARBA" id="ARBA00022729"/>
    </source>
</evidence>
<evidence type="ECO:0000313" key="7">
    <source>
        <dbReference type="RefSeq" id="XP_028258185.1"/>
    </source>
</evidence>
<name>A0A6P7HR74_9TELE</name>
<dbReference type="AlphaFoldDB" id="A0A6P7HR74"/>
<evidence type="ECO:0000256" key="1">
    <source>
        <dbReference type="ARBA" id="ARBA00004613"/>
    </source>
</evidence>
<dbReference type="InParanoid" id="A0A6P7HR74"/>
<evidence type="ECO:0000313" key="6">
    <source>
        <dbReference type="Proteomes" id="UP000515145"/>
    </source>
</evidence>
<keyword evidence="6" id="KW-1185">Reference proteome</keyword>
<keyword evidence="4" id="KW-0964">Secreted</keyword>
<dbReference type="GO" id="GO:0005615">
    <property type="term" value="C:extracellular space"/>
    <property type="evidence" value="ECO:0007669"/>
    <property type="project" value="UniProtKB-KW"/>
</dbReference>
<dbReference type="GO" id="GO:0006954">
    <property type="term" value="P:inflammatory response"/>
    <property type="evidence" value="ECO:0007669"/>
    <property type="project" value="InterPro"/>
</dbReference>
<dbReference type="Proteomes" id="UP000515145">
    <property type="component" value="Chromosome 3"/>
</dbReference>
<keyword evidence="3" id="KW-0202">Cytokine</keyword>
<reference evidence="7" key="1">
    <citation type="submission" date="2025-08" db="UniProtKB">
        <authorList>
            <consortium name="RefSeq"/>
        </authorList>
    </citation>
    <scope>IDENTIFICATION</scope>
</reference>
<sequence>MLPVAAGSAVALRGALLGLTCVSVSLQVSLGALLLFSSGGSARCYGPEQLRKRVDRFRTYWATVNVTSPLGDTDTCEKVAEKMQENLSGRALSPWGLRLDRDVDRFPQDIAVARCLCRGCIVDQRENWSYNSVAVFAPLMVLKKSPCPQDPNKFELRKKFIDVQVACTCAVPRYTGGD</sequence>
<dbReference type="InterPro" id="IPR010345">
    <property type="entry name" value="IL-17_fam"/>
</dbReference>
<comment type="similarity">
    <text evidence="2">Belongs to the IL-17 family.</text>
</comment>
<dbReference type="RefSeq" id="XP_028258185.1">
    <property type="nucleotide sequence ID" value="XM_028402384.1"/>
</dbReference>
<keyword evidence="5" id="KW-0732">Signal</keyword>
<dbReference type="SUPFAM" id="SSF57501">
    <property type="entry name" value="Cystine-knot cytokines"/>
    <property type="match status" value="1"/>
</dbReference>
<evidence type="ECO:0000256" key="4">
    <source>
        <dbReference type="ARBA" id="ARBA00022525"/>
    </source>
</evidence>
<dbReference type="InterPro" id="IPR020440">
    <property type="entry name" value="IL-17_chr"/>
</dbReference>
<dbReference type="Gene3D" id="2.10.90.10">
    <property type="entry name" value="Cystine-knot cytokines"/>
    <property type="match status" value="1"/>
</dbReference>
<protein>
    <submittedName>
        <fullName evidence="7">Interleukin-17C-like isoform X1</fullName>
    </submittedName>
</protein>
<dbReference type="GO" id="GO:0005125">
    <property type="term" value="F:cytokine activity"/>
    <property type="evidence" value="ECO:0007669"/>
    <property type="project" value="UniProtKB-KW"/>
</dbReference>